<accession>A0A1L8CUC6</accession>
<keyword evidence="5 9" id="KW-0627">Porphyrin biosynthesis</keyword>
<comment type="catalytic activity">
    <reaction evidence="8 9">
        <text>hydroxymethylbilane = uroporphyrinogen III + H2O</text>
        <dbReference type="Rhea" id="RHEA:18965"/>
        <dbReference type="ChEBI" id="CHEBI:15377"/>
        <dbReference type="ChEBI" id="CHEBI:57308"/>
        <dbReference type="ChEBI" id="CHEBI:57845"/>
        <dbReference type="EC" id="4.2.1.75"/>
    </reaction>
</comment>
<keyword evidence="4 9" id="KW-0456">Lyase</keyword>
<name>A0A1L8CUC6_9THEO</name>
<evidence type="ECO:0000256" key="5">
    <source>
        <dbReference type="ARBA" id="ARBA00023244"/>
    </source>
</evidence>
<dbReference type="InterPro" id="IPR039793">
    <property type="entry name" value="UROS/Hem4"/>
</dbReference>
<sequence>MGNSVSCRVFFASERDYLIKSEIFYRSLRDSKNFYYFDEKFAKPLEFFPNAHKISDLPIEISSDDGILISDLKDLTKISYLKSFYYYNLGRFCTVGPLAGIKVLIPRTEKEQEQEIGRFGAVGIEVPLLKINYILDESLKTLDFSEYDWIIFTSTHGVRGFFFNLQHFKIDPRKLSFIKFAVVGEKTALTLKEFGFTADFTSSKFTAKDLALELINSKLIKKKVLVAQGNLGRLELLEIFENNNILTQKLLVYENTPNTEIKPFLNGLLKAELIDVLFFTSPSTFNNFYEFLEDETLALKLPHFAIGPTTYEAFTMKNIKNKYFAAKHTLDGLWHTLKTYIQGE</sequence>
<evidence type="ECO:0000256" key="9">
    <source>
        <dbReference type="RuleBase" id="RU366031"/>
    </source>
</evidence>
<dbReference type="AlphaFoldDB" id="A0A1L8CUC6"/>
<dbReference type="EC" id="4.2.1.75" evidence="3 9"/>
<organism evidence="11 12">
    <name type="scientific">Carboxydothermus pertinax</name>
    <dbReference type="NCBI Taxonomy" id="870242"/>
    <lineage>
        <taxon>Bacteria</taxon>
        <taxon>Bacillati</taxon>
        <taxon>Bacillota</taxon>
        <taxon>Clostridia</taxon>
        <taxon>Thermoanaerobacterales</taxon>
        <taxon>Thermoanaerobacteraceae</taxon>
        <taxon>Carboxydothermus</taxon>
    </lineage>
</organism>
<comment type="function">
    <text evidence="6 9">Catalyzes cyclization of the linear tetrapyrrole, hydroxymethylbilane, to the macrocyclic uroporphyrinogen III.</text>
</comment>
<evidence type="ECO:0000256" key="7">
    <source>
        <dbReference type="ARBA" id="ARBA00040167"/>
    </source>
</evidence>
<dbReference type="PANTHER" id="PTHR38042">
    <property type="entry name" value="UROPORPHYRINOGEN-III SYNTHASE, CHLOROPLASTIC"/>
    <property type="match status" value="1"/>
</dbReference>
<feature type="domain" description="Tetrapyrrole biosynthesis uroporphyrinogen III synthase" evidence="10">
    <location>
        <begin position="114"/>
        <end position="334"/>
    </location>
</feature>
<gene>
    <name evidence="11" type="ORF">cpu_09840</name>
</gene>
<keyword evidence="11" id="KW-0489">Methyltransferase</keyword>
<dbReference type="GO" id="GO:0006780">
    <property type="term" value="P:uroporphyrinogen III biosynthetic process"/>
    <property type="evidence" value="ECO:0007669"/>
    <property type="project" value="UniProtKB-UniRule"/>
</dbReference>
<dbReference type="Pfam" id="PF02602">
    <property type="entry name" value="HEM4"/>
    <property type="match status" value="1"/>
</dbReference>
<dbReference type="Proteomes" id="UP000187485">
    <property type="component" value="Unassembled WGS sequence"/>
</dbReference>
<dbReference type="RefSeq" id="WP_075858957.1">
    <property type="nucleotide sequence ID" value="NZ_BDJK01000014.1"/>
</dbReference>
<dbReference type="OrthoDB" id="9815856at2"/>
<evidence type="ECO:0000259" key="10">
    <source>
        <dbReference type="Pfam" id="PF02602"/>
    </source>
</evidence>
<evidence type="ECO:0000313" key="12">
    <source>
        <dbReference type="Proteomes" id="UP000187485"/>
    </source>
</evidence>
<dbReference type="InterPro" id="IPR003754">
    <property type="entry name" value="4pyrrol_synth_uPrphyn_synth"/>
</dbReference>
<protein>
    <recommendedName>
        <fullName evidence="7 9">Uroporphyrinogen-III synthase</fullName>
        <ecNumber evidence="3 9">4.2.1.75</ecNumber>
    </recommendedName>
</protein>
<evidence type="ECO:0000256" key="8">
    <source>
        <dbReference type="ARBA" id="ARBA00048617"/>
    </source>
</evidence>
<evidence type="ECO:0000256" key="4">
    <source>
        <dbReference type="ARBA" id="ARBA00023239"/>
    </source>
</evidence>
<comment type="caution">
    <text evidence="11">The sequence shown here is derived from an EMBL/GenBank/DDBJ whole genome shotgun (WGS) entry which is preliminary data.</text>
</comment>
<proteinExistence type="inferred from homology"/>
<reference evidence="12" key="1">
    <citation type="submission" date="2016-12" db="EMBL/GenBank/DDBJ databases">
        <title>Draft Genome Sequences od Carboxydothermus pertinax and islandicus, Hydrogenogenic Carboxydotrophic Bacteria.</title>
        <authorList>
            <person name="Fukuyama Y."/>
            <person name="Ohmae K."/>
            <person name="Yoneda Y."/>
            <person name="Yoshida T."/>
            <person name="Sako Y."/>
        </authorList>
    </citation>
    <scope>NUCLEOTIDE SEQUENCE [LARGE SCALE GENOMIC DNA]</scope>
    <source>
        <strain evidence="12">Ug1</strain>
    </source>
</reference>
<dbReference type="SUPFAM" id="SSF69618">
    <property type="entry name" value="HemD-like"/>
    <property type="match status" value="1"/>
</dbReference>
<comment type="pathway">
    <text evidence="1 9">Porphyrin-containing compound metabolism; protoporphyrin-IX biosynthesis; coproporphyrinogen-III from 5-aminolevulinate: step 3/4.</text>
</comment>
<evidence type="ECO:0000256" key="2">
    <source>
        <dbReference type="ARBA" id="ARBA00008133"/>
    </source>
</evidence>
<comment type="similarity">
    <text evidence="2 9">Belongs to the uroporphyrinogen-III synthase family.</text>
</comment>
<dbReference type="GO" id="GO:0004852">
    <property type="term" value="F:uroporphyrinogen-III synthase activity"/>
    <property type="evidence" value="ECO:0007669"/>
    <property type="project" value="UniProtKB-UniRule"/>
</dbReference>
<dbReference type="GO" id="GO:0008168">
    <property type="term" value="F:methyltransferase activity"/>
    <property type="evidence" value="ECO:0007669"/>
    <property type="project" value="UniProtKB-KW"/>
</dbReference>
<dbReference type="GO" id="GO:0032259">
    <property type="term" value="P:methylation"/>
    <property type="evidence" value="ECO:0007669"/>
    <property type="project" value="UniProtKB-KW"/>
</dbReference>
<keyword evidence="12" id="KW-1185">Reference proteome</keyword>
<keyword evidence="11" id="KW-0808">Transferase</keyword>
<dbReference type="InterPro" id="IPR036108">
    <property type="entry name" value="4pyrrol_syn_uPrphyn_synt_sf"/>
</dbReference>
<evidence type="ECO:0000256" key="3">
    <source>
        <dbReference type="ARBA" id="ARBA00013109"/>
    </source>
</evidence>
<dbReference type="EMBL" id="BDJK01000014">
    <property type="protein sequence ID" value="GAV22474.1"/>
    <property type="molecule type" value="Genomic_DNA"/>
</dbReference>
<dbReference type="PANTHER" id="PTHR38042:SF1">
    <property type="entry name" value="UROPORPHYRINOGEN-III SYNTHASE, CHLOROPLASTIC"/>
    <property type="match status" value="1"/>
</dbReference>
<dbReference type="Gene3D" id="3.40.50.10090">
    <property type="match status" value="2"/>
</dbReference>
<evidence type="ECO:0000256" key="6">
    <source>
        <dbReference type="ARBA" id="ARBA00037589"/>
    </source>
</evidence>
<dbReference type="CDD" id="cd06578">
    <property type="entry name" value="HemD"/>
    <property type="match status" value="1"/>
</dbReference>
<dbReference type="UniPathway" id="UPA00251">
    <property type="reaction ID" value="UER00320"/>
</dbReference>
<evidence type="ECO:0000313" key="11">
    <source>
        <dbReference type="EMBL" id="GAV22474.1"/>
    </source>
</evidence>
<dbReference type="GO" id="GO:0006782">
    <property type="term" value="P:protoporphyrinogen IX biosynthetic process"/>
    <property type="evidence" value="ECO:0007669"/>
    <property type="project" value="UniProtKB-UniRule"/>
</dbReference>
<evidence type="ECO:0000256" key="1">
    <source>
        <dbReference type="ARBA" id="ARBA00004772"/>
    </source>
</evidence>
<dbReference type="STRING" id="870242.cpu_09840"/>